<dbReference type="InterPro" id="IPR012132">
    <property type="entry name" value="GMC_OxRdtase"/>
</dbReference>
<sequence length="628" mass="67168">MRYRLLSALVASAAIVTDAAPAASSYDYIVVGSGPGGGPLAANLARAGYSTLLIEAGGDEGDNPTYTDIGNFNEAANDELTRWDFWVKHSDDPVRDLKFKHTTWDTGDGTFYVGLDPPADAKLLGIQYPRAAVLGGCAMHNAGVCSLPADDDWNIIVNKTGDTSWSAENMRKYLKKIEKNEYLPAGDEAHGYDGWLATSAADNSWAKNDSLPGTRMLKKMAELTGQDPNDAVNLVNRDILEAGDNVDETTSFYNMVTHADSKGKRSSPNNYIRATLADPAKYPLTVKLQTLVTRVLFDEATLKAGSTPRAIGVEVMEGASLYRADPKHVDGTKGPVSQILATREVIVAGGAFNSPQILKLSGIGPAAELTKFNISVVKDLPGVGENLGDNYEGSLLALGAAPVQSGLITLLFRTPSAPTKKRNIFTWCGAFSFEGFWPGFPTYHGPTQYTCAMVHMAPKSQTGSVRLVSADPQDKPDINFRFFEKRGDEDLHELVEGANLLRKAWQAAGEPVLPFDELHPCPSSSGAAAAAAAGKEEEEEESCTDAAQAEFFKTQAYSHHATSTCAIGGDDDKMAVLDSKFRVRGVEGLRVVDASAFPVVPGAFPSCPTMMLSAKAAEDILADAKKAE</sequence>
<comment type="similarity">
    <text evidence="1">Belongs to the GMC oxidoreductase family.</text>
</comment>
<keyword evidence="2" id="KW-0285">Flavoprotein</keyword>
<keyword evidence="3" id="KW-0732">Signal</keyword>
<feature type="chain" id="PRO_5042922461" description="Glucose-methanol-choline oxidoreductase N-terminal domain-containing protein" evidence="3">
    <location>
        <begin position="20"/>
        <end position="628"/>
    </location>
</feature>
<accession>A0AAN6ZXF8</accession>
<reference evidence="5" key="2">
    <citation type="submission" date="2023-05" db="EMBL/GenBank/DDBJ databases">
        <authorList>
            <consortium name="Lawrence Berkeley National Laboratory"/>
            <person name="Steindorff A."/>
            <person name="Hensen N."/>
            <person name="Bonometti L."/>
            <person name="Westerberg I."/>
            <person name="Brannstrom I.O."/>
            <person name="Guillou S."/>
            <person name="Cros-Aarteil S."/>
            <person name="Calhoun S."/>
            <person name="Haridas S."/>
            <person name="Kuo A."/>
            <person name="Mondo S."/>
            <person name="Pangilinan J."/>
            <person name="Riley R."/>
            <person name="Labutti K."/>
            <person name="Andreopoulos B."/>
            <person name="Lipzen A."/>
            <person name="Chen C."/>
            <person name="Yanf M."/>
            <person name="Daum C."/>
            <person name="Ng V."/>
            <person name="Clum A."/>
            <person name="Ohm R."/>
            <person name="Martin F."/>
            <person name="Silar P."/>
            <person name="Natvig D."/>
            <person name="Lalanne C."/>
            <person name="Gautier V."/>
            <person name="Ament-Velasquez S.L."/>
            <person name="Kruys A."/>
            <person name="Hutchinson M.I."/>
            <person name="Powell A.J."/>
            <person name="Barry K."/>
            <person name="Miller A.N."/>
            <person name="Grigoriev I.V."/>
            <person name="Debuchy R."/>
            <person name="Gladieux P."/>
            <person name="Thoren M.H."/>
            <person name="Johannesson H."/>
        </authorList>
    </citation>
    <scope>NUCLEOTIDE SEQUENCE</scope>
    <source>
        <strain evidence="5">CBS 538.74</strain>
    </source>
</reference>
<keyword evidence="2" id="KW-0274">FAD</keyword>
<dbReference type="EMBL" id="MU856976">
    <property type="protein sequence ID" value="KAK4152406.1"/>
    <property type="molecule type" value="Genomic_DNA"/>
</dbReference>
<dbReference type="AlphaFoldDB" id="A0AAN6ZXF8"/>
<dbReference type="SUPFAM" id="SSF54373">
    <property type="entry name" value="FAD-linked reductases, C-terminal domain"/>
    <property type="match status" value="1"/>
</dbReference>
<dbReference type="InterPro" id="IPR007867">
    <property type="entry name" value="GMC_OxRtase_C"/>
</dbReference>
<keyword evidence="6" id="KW-1185">Reference proteome</keyword>
<comment type="cofactor">
    <cofactor evidence="2">
        <name>FAD</name>
        <dbReference type="ChEBI" id="CHEBI:57692"/>
    </cofactor>
</comment>
<dbReference type="Pfam" id="PF00732">
    <property type="entry name" value="GMC_oxred_N"/>
    <property type="match status" value="1"/>
</dbReference>
<evidence type="ECO:0000256" key="3">
    <source>
        <dbReference type="SAM" id="SignalP"/>
    </source>
</evidence>
<gene>
    <name evidence="5" type="ORF">C8A00DRAFT_34933</name>
</gene>
<feature type="binding site" evidence="2">
    <location>
        <position position="292"/>
    </location>
    <ligand>
        <name>FAD</name>
        <dbReference type="ChEBI" id="CHEBI:57692"/>
    </ligand>
</feature>
<feature type="binding site" evidence="2">
    <location>
        <begin position="141"/>
        <end position="144"/>
    </location>
    <ligand>
        <name>FAD</name>
        <dbReference type="ChEBI" id="CHEBI:57692"/>
    </ligand>
</feature>
<dbReference type="SUPFAM" id="SSF51905">
    <property type="entry name" value="FAD/NAD(P)-binding domain"/>
    <property type="match status" value="1"/>
</dbReference>
<dbReference type="Proteomes" id="UP001302745">
    <property type="component" value="Unassembled WGS sequence"/>
</dbReference>
<dbReference type="Gene3D" id="3.30.560.10">
    <property type="entry name" value="Glucose Oxidase, domain 3"/>
    <property type="match status" value="1"/>
</dbReference>
<evidence type="ECO:0000259" key="4">
    <source>
        <dbReference type="PROSITE" id="PS00624"/>
    </source>
</evidence>
<dbReference type="PIRSF" id="PIRSF000137">
    <property type="entry name" value="Alcohol_oxidase"/>
    <property type="match status" value="1"/>
</dbReference>
<dbReference type="PROSITE" id="PS00624">
    <property type="entry name" value="GMC_OXRED_2"/>
    <property type="match status" value="1"/>
</dbReference>
<feature type="domain" description="Glucose-methanol-choline oxidoreductase N-terminal" evidence="4">
    <location>
        <begin position="350"/>
        <end position="364"/>
    </location>
</feature>
<reference evidence="5" key="1">
    <citation type="journal article" date="2023" name="Mol. Phylogenet. Evol.">
        <title>Genome-scale phylogeny and comparative genomics of the fungal order Sordariales.</title>
        <authorList>
            <person name="Hensen N."/>
            <person name="Bonometti L."/>
            <person name="Westerberg I."/>
            <person name="Brannstrom I.O."/>
            <person name="Guillou S."/>
            <person name="Cros-Aarteil S."/>
            <person name="Calhoun S."/>
            <person name="Haridas S."/>
            <person name="Kuo A."/>
            <person name="Mondo S."/>
            <person name="Pangilinan J."/>
            <person name="Riley R."/>
            <person name="LaButti K."/>
            <person name="Andreopoulos B."/>
            <person name="Lipzen A."/>
            <person name="Chen C."/>
            <person name="Yan M."/>
            <person name="Daum C."/>
            <person name="Ng V."/>
            <person name="Clum A."/>
            <person name="Steindorff A."/>
            <person name="Ohm R.A."/>
            <person name="Martin F."/>
            <person name="Silar P."/>
            <person name="Natvig D.O."/>
            <person name="Lalanne C."/>
            <person name="Gautier V."/>
            <person name="Ament-Velasquez S.L."/>
            <person name="Kruys A."/>
            <person name="Hutchinson M.I."/>
            <person name="Powell A.J."/>
            <person name="Barry K."/>
            <person name="Miller A.N."/>
            <person name="Grigoriev I.V."/>
            <person name="Debuchy R."/>
            <person name="Gladieux P."/>
            <person name="Hiltunen Thoren M."/>
            <person name="Johannesson H."/>
        </authorList>
    </citation>
    <scope>NUCLEOTIDE SEQUENCE</scope>
    <source>
        <strain evidence="5">CBS 538.74</strain>
    </source>
</reference>
<comment type="caution">
    <text evidence="5">The sequence shown here is derived from an EMBL/GenBank/DDBJ whole genome shotgun (WGS) entry which is preliminary data.</text>
</comment>
<feature type="signal peptide" evidence="3">
    <location>
        <begin position="1"/>
        <end position="19"/>
    </location>
</feature>
<evidence type="ECO:0000256" key="2">
    <source>
        <dbReference type="PIRSR" id="PIRSR000137-2"/>
    </source>
</evidence>
<dbReference type="GO" id="GO:0050660">
    <property type="term" value="F:flavin adenine dinucleotide binding"/>
    <property type="evidence" value="ECO:0007669"/>
    <property type="project" value="InterPro"/>
</dbReference>
<dbReference type="Gene3D" id="3.50.50.60">
    <property type="entry name" value="FAD/NAD(P)-binding domain"/>
    <property type="match status" value="2"/>
</dbReference>
<protein>
    <recommendedName>
        <fullName evidence="4">Glucose-methanol-choline oxidoreductase N-terminal domain-containing protein</fullName>
    </recommendedName>
</protein>
<feature type="binding site" evidence="2">
    <location>
        <position position="133"/>
    </location>
    <ligand>
        <name>FAD</name>
        <dbReference type="ChEBI" id="CHEBI:57692"/>
    </ligand>
</feature>
<evidence type="ECO:0000256" key="1">
    <source>
        <dbReference type="ARBA" id="ARBA00010790"/>
    </source>
</evidence>
<dbReference type="GO" id="GO:0016614">
    <property type="term" value="F:oxidoreductase activity, acting on CH-OH group of donors"/>
    <property type="evidence" value="ECO:0007669"/>
    <property type="project" value="InterPro"/>
</dbReference>
<organism evidence="5 6">
    <name type="scientific">Chaetomidium leptoderma</name>
    <dbReference type="NCBI Taxonomy" id="669021"/>
    <lineage>
        <taxon>Eukaryota</taxon>
        <taxon>Fungi</taxon>
        <taxon>Dikarya</taxon>
        <taxon>Ascomycota</taxon>
        <taxon>Pezizomycotina</taxon>
        <taxon>Sordariomycetes</taxon>
        <taxon>Sordariomycetidae</taxon>
        <taxon>Sordariales</taxon>
        <taxon>Chaetomiaceae</taxon>
        <taxon>Chaetomidium</taxon>
    </lineage>
</organism>
<dbReference type="PANTHER" id="PTHR11552:SF80">
    <property type="entry name" value="GMC OXIDOREDUCTASE"/>
    <property type="match status" value="1"/>
</dbReference>
<dbReference type="InterPro" id="IPR000172">
    <property type="entry name" value="GMC_OxRdtase_N"/>
</dbReference>
<dbReference type="InterPro" id="IPR036188">
    <property type="entry name" value="FAD/NAD-bd_sf"/>
</dbReference>
<dbReference type="Pfam" id="PF05199">
    <property type="entry name" value="GMC_oxred_C"/>
    <property type="match status" value="1"/>
</dbReference>
<proteinExistence type="inferred from homology"/>
<evidence type="ECO:0000313" key="5">
    <source>
        <dbReference type="EMBL" id="KAK4152406.1"/>
    </source>
</evidence>
<name>A0AAN6ZXF8_9PEZI</name>
<evidence type="ECO:0000313" key="6">
    <source>
        <dbReference type="Proteomes" id="UP001302745"/>
    </source>
</evidence>
<dbReference type="PANTHER" id="PTHR11552">
    <property type="entry name" value="GLUCOSE-METHANOL-CHOLINE GMC OXIDOREDUCTASE"/>
    <property type="match status" value="1"/>
</dbReference>